<dbReference type="RefSeq" id="WP_106380756.1">
    <property type="nucleotide sequence ID" value="NZ_NIGF01000015.1"/>
</dbReference>
<dbReference type="AlphaFoldDB" id="A0A2S8SQV1"/>
<comment type="caution">
    <text evidence="2">The sequence shown here is derived from an EMBL/GenBank/DDBJ whole genome shotgun (WGS) entry which is preliminary data.</text>
</comment>
<dbReference type="SMART" id="SM00507">
    <property type="entry name" value="HNHc"/>
    <property type="match status" value="1"/>
</dbReference>
<name>A0A2S8SQV1_9BACT</name>
<dbReference type="InParanoid" id="A0A2S8SQV1"/>
<dbReference type="GO" id="GO:0008270">
    <property type="term" value="F:zinc ion binding"/>
    <property type="evidence" value="ECO:0007669"/>
    <property type="project" value="InterPro"/>
</dbReference>
<dbReference type="OrthoDB" id="9802640at2"/>
<gene>
    <name evidence="2" type="ORF">B1R32_11578</name>
</gene>
<dbReference type="InterPro" id="IPR036388">
    <property type="entry name" value="WH-like_DNA-bd_sf"/>
</dbReference>
<dbReference type="Gene3D" id="1.10.30.50">
    <property type="match status" value="1"/>
</dbReference>
<dbReference type="InterPro" id="IPR002711">
    <property type="entry name" value="HNH"/>
</dbReference>
<evidence type="ECO:0000313" key="3">
    <source>
        <dbReference type="Proteomes" id="UP000237684"/>
    </source>
</evidence>
<dbReference type="GO" id="GO:0003676">
    <property type="term" value="F:nucleic acid binding"/>
    <property type="evidence" value="ECO:0007669"/>
    <property type="project" value="InterPro"/>
</dbReference>
<feature type="domain" description="HNH nuclease" evidence="1">
    <location>
        <begin position="122"/>
        <end position="177"/>
    </location>
</feature>
<keyword evidence="3" id="KW-1185">Reference proteome</keyword>
<dbReference type="Pfam" id="PF17726">
    <property type="entry name" value="DpnI_C"/>
    <property type="match status" value="1"/>
</dbReference>
<dbReference type="InterPro" id="IPR003615">
    <property type="entry name" value="HNH_nuc"/>
</dbReference>
<dbReference type="GO" id="GO:0004519">
    <property type="term" value="F:endonuclease activity"/>
    <property type="evidence" value="ECO:0007669"/>
    <property type="project" value="UniProtKB-KW"/>
</dbReference>
<dbReference type="EMBL" id="NIGF01000015">
    <property type="protein sequence ID" value="PQV63170.1"/>
    <property type="molecule type" value="Genomic_DNA"/>
</dbReference>
<proteinExistence type="predicted"/>
<evidence type="ECO:0000313" key="2">
    <source>
        <dbReference type="EMBL" id="PQV63170.1"/>
    </source>
</evidence>
<keyword evidence="2" id="KW-0378">Hydrolase</keyword>
<keyword evidence="2" id="KW-0540">Nuclease</keyword>
<organism evidence="2 3">
    <name type="scientific">Abditibacterium utsteinense</name>
    <dbReference type="NCBI Taxonomy" id="1960156"/>
    <lineage>
        <taxon>Bacteria</taxon>
        <taxon>Pseudomonadati</taxon>
        <taxon>Abditibacteriota</taxon>
        <taxon>Abditibacteriia</taxon>
        <taxon>Abditibacteriales</taxon>
        <taxon>Abditibacteriaceae</taxon>
        <taxon>Abditibacterium</taxon>
    </lineage>
</organism>
<reference evidence="2 3" key="1">
    <citation type="journal article" date="2018" name="Syst. Appl. Microbiol.">
        <title>Abditibacterium utsteinense sp. nov., the first cultivated member of candidate phylum FBP, isolated from ice-free Antarctic soil samples.</title>
        <authorList>
            <person name="Tahon G."/>
            <person name="Tytgat B."/>
            <person name="Lebbe L."/>
            <person name="Carlier A."/>
            <person name="Willems A."/>
        </authorList>
    </citation>
    <scope>NUCLEOTIDE SEQUENCE [LARGE SCALE GENOMIC DNA]</scope>
    <source>
        <strain evidence="2 3">LMG 29911</strain>
    </source>
</reference>
<accession>A0A2S8SQV1</accession>
<keyword evidence="2" id="KW-0255">Endonuclease</keyword>
<dbReference type="Proteomes" id="UP000237684">
    <property type="component" value="Unassembled WGS sequence"/>
</dbReference>
<dbReference type="CDD" id="cd00085">
    <property type="entry name" value="HNHc"/>
    <property type="match status" value="1"/>
</dbReference>
<protein>
    <submittedName>
        <fullName evidence="2">HNH endonuclease</fullName>
    </submittedName>
</protein>
<evidence type="ECO:0000259" key="1">
    <source>
        <dbReference type="SMART" id="SM00507"/>
    </source>
</evidence>
<sequence>MTAPLTWKSLALQLIGQFCEEKGARTFRLAEIYDFAAQPMCLAFPQNHHPEDKLRQTLQFLRDDGVLTFVDGRGTYTWRGAELLKGEVQNVAVPLIQSFKGAPHKREYLVEVYARNKGWVKEARKIYGTSCLCKGCSNAFVKENGKPYCEVHHIVPLCENGEDAVWNLSILCAHHHRLAHFARKSERESLKAFLLDRTQTLLAAQS</sequence>
<dbReference type="InterPro" id="IPR041368">
    <property type="entry name" value="DRP_C"/>
</dbReference>
<dbReference type="Pfam" id="PF01844">
    <property type="entry name" value="HNH"/>
    <property type="match status" value="1"/>
</dbReference>
<dbReference type="Gene3D" id="1.10.10.10">
    <property type="entry name" value="Winged helix-like DNA-binding domain superfamily/Winged helix DNA-binding domain"/>
    <property type="match status" value="1"/>
</dbReference>